<dbReference type="STRING" id="1120980.GCA_000745955_01856"/>
<keyword evidence="2" id="KW-1185">Reference proteome</keyword>
<dbReference type="AlphaFoldDB" id="A0A376BP27"/>
<evidence type="ECO:0000313" key="2">
    <source>
        <dbReference type="Proteomes" id="UP000254209"/>
    </source>
</evidence>
<reference evidence="1 2" key="1">
    <citation type="submission" date="2018-06" db="EMBL/GenBank/DDBJ databases">
        <authorList>
            <consortium name="Pathogen Informatics"/>
            <person name="Doyle S."/>
        </authorList>
    </citation>
    <scope>NUCLEOTIDE SEQUENCE [LARGE SCALE GENOMIC DNA]</scope>
    <source>
        <strain evidence="1 2">NCTC10283</strain>
    </source>
</reference>
<dbReference type="EMBL" id="UFSO01000002">
    <property type="protein sequence ID" value="SSY70964.1"/>
    <property type="molecule type" value="Genomic_DNA"/>
</dbReference>
<dbReference type="RefSeq" id="WP_034294105.1">
    <property type="nucleotide sequence ID" value="NZ_CP091519.2"/>
</dbReference>
<protein>
    <submittedName>
        <fullName evidence="1">Uncharacterized protein</fullName>
    </submittedName>
</protein>
<organism evidence="1 2">
    <name type="scientific">Alysiella crassa</name>
    <dbReference type="NCBI Taxonomy" id="153491"/>
    <lineage>
        <taxon>Bacteria</taxon>
        <taxon>Pseudomonadati</taxon>
        <taxon>Pseudomonadota</taxon>
        <taxon>Betaproteobacteria</taxon>
        <taxon>Neisseriales</taxon>
        <taxon>Neisseriaceae</taxon>
        <taxon>Alysiella</taxon>
    </lineage>
</organism>
<evidence type="ECO:0000313" key="1">
    <source>
        <dbReference type="EMBL" id="SSY70964.1"/>
    </source>
</evidence>
<dbReference type="Proteomes" id="UP000254209">
    <property type="component" value="Unassembled WGS sequence"/>
</dbReference>
<accession>A0A376BP27</accession>
<dbReference type="OrthoDB" id="8613616at2"/>
<name>A0A376BP27_9NEIS</name>
<sequence>MNFQNKYDFFSYFLDDNWTISKKFLAEKNWIAVPVPDTLTLIESEWLANNIFLYGNKYLEYSFEFNGHIQTKEIDNNQENIFNSDFLNHHLFIILTNYNLDFLYFKNQDNLYHLFCGTPDFVFNCLNCSLTMAKKIFFSNIFNNFDEDTDEFNYLRNIWFTYQNR</sequence>
<gene>
    <name evidence="1" type="ORF">NCTC10283_01087</name>
</gene>
<proteinExistence type="predicted"/>